<dbReference type="EMBL" id="FNOP01000016">
    <property type="protein sequence ID" value="SDX20736.1"/>
    <property type="molecule type" value="Genomic_DNA"/>
</dbReference>
<comment type="caution">
    <text evidence="2">The sequence shown here is derived from an EMBL/GenBank/DDBJ whole genome shotgun (WGS) entry which is preliminary data.</text>
</comment>
<evidence type="ECO:0000313" key="1">
    <source>
        <dbReference type="EMBL" id="MSS81235.1"/>
    </source>
</evidence>
<name>A0A1I5K5J3_ACIFE</name>
<evidence type="ECO:0000313" key="2">
    <source>
        <dbReference type="EMBL" id="SDX20736.1"/>
    </source>
</evidence>
<dbReference type="RefSeq" id="WP_022488212.1">
    <property type="nucleotide sequence ID" value="NZ_FNOP01000016.1"/>
</dbReference>
<evidence type="ECO:0000313" key="3">
    <source>
        <dbReference type="Proteomes" id="UP000182379"/>
    </source>
</evidence>
<dbReference type="AlphaFoldDB" id="A0A1I5K5J3"/>
<evidence type="ECO:0000313" key="4">
    <source>
        <dbReference type="Proteomes" id="UP000441455"/>
    </source>
</evidence>
<organism evidence="2 3">
    <name type="scientific">Acidaminococcus fermentans</name>
    <dbReference type="NCBI Taxonomy" id="905"/>
    <lineage>
        <taxon>Bacteria</taxon>
        <taxon>Bacillati</taxon>
        <taxon>Bacillota</taxon>
        <taxon>Negativicutes</taxon>
        <taxon>Acidaminococcales</taxon>
        <taxon>Acidaminococcaceae</taxon>
        <taxon>Acidaminococcus</taxon>
    </lineage>
</organism>
<dbReference type="EMBL" id="VULN01000001">
    <property type="protein sequence ID" value="MSS81235.1"/>
    <property type="molecule type" value="Genomic_DNA"/>
</dbReference>
<proteinExistence type="predicted"/>
<reference evidence="1 4" key="2">
    <citation type="submission" date="2019-08" db="EMBL/GenBank/DDBJ databases">
        <title>In-depth cultivation of the pig gut microbiome towards novel bacterial diversity and tailored functional studies.</title>
        <authorList>
            <person name="Wylensek D."/>
            <person name="Hitch T.C.A."/>
            <person name="Clavel T."/>
        </authorList>
    </citation>
    <scope>NUCLEOTIDE SEQUENCE [LARGE SCALE GENOMIC DNA]</scope>
    <source>
        <strain evidence="1 4">WCA-389-WT-5B</strain>
    </source>
</reference>
<reference evidence="2 3" key="1">
    <citation type="submission" date="2016-10" db="EMBL/GenBank/DDBJ databases">
        <authorList>
            <person name="Varghese N."/>
            <person name="Submissions S."/>
        </authorList>
    </citation>
    <scope>NUCLEOTIDE SEQUENCE [LARGE SCALE GENOMIC DNA]</scope>
    <source>
        <strain evidence="2 3">WCC6</strain>
    </source>
</reference>
<protein>
    <submittedName>
        <fullName evidence="2">Uncharacterized protein</fullName>
    </submittedName>
</protein>
<dbReference type="Proteomes" id="UP000182379">
    <property type="component" value="Unassembled WGS sequence"/>
</dbReference>
<accession>A0A1I5K5J3</accession>
<sequence length="86" mass="9511">MKNSDLNALLKECCLELGIEWVDEPGPAVIDGQKADEYFKDHTIFPDTKDIALVLEYPDGNDGNEMDSDLPVDILVDTTDEILKAA</sequence>
<dbReference type="Proteomes" id="UP000441455">
    <property type="component" value="Unassembled WGS sequence"/>
</dbReference>
<gene>
    <name evidence="1" type="ORF">FX155_01180</name>
    <name evidence="2" type="ORF">SAMN05216495_11641</name>
</gene>